<keyword evidence="4 5" id="KW-0653">Protein transport</keyword>
<dbReference type="AlphaFoldDB" id="A0A6F9DGB8"/>
<evidence type="ECO:0000256" key="5">
    <source>
        <dbReference type="PIRNR" id="PIRNR005673"/>
    </source>
</evidence>
<evidence type="ECO:0000256" key="1">
    <source>
        <dbReference type="ARBA" id="ARBA00010394"/>
    </source>
</evidence>
<evidence type="ECO:0000256" key="2">
    <source>
        <dbReference type="ARBA" id="ARBA00022448"/>
    </source>
</evidence>
<sequence>MNGALETMDPKQEYHRFKNWKHKGRDAETMRRQRNEMSVELRKQKRGDHLLKRRNVPIADDSLDESDSETKPMSLKLDDIVANAKSDDETVQLSAVQQARKLLSSDRNPPIDDLIRSGILPILVQCLQRDDHSSLQFEAAWALTNIASGTSQQTQAVVDAGAVPLFLKLLNSEHQNVCEQAVWALGNIIGDGPALRDYVISLGVVQPLLMFINPDIPISFLRNVTWVIVNLCRNKDPPPPAETIHALLPALCELIHHPDTNILVDTVWALSYLTDGGNELIQLVIDSGVVPFLVPLLTHSEVKVQTAAVRAVGNIVTGTDDQTQEVLNCDVLKHFPALLSHHKDKINKEAVWFLSNITAGNQSQVQAVIDAGLIPQIIMHLSKSDFQTQKEAAWAISNLTISGNKEQVAFVVEQGVIPPFCNLLMAKDNQVVQVVLDGISNILKLAGENEAVATMIEECGGLDKIEMLQNHENEEIYKLAYEIIDQFFSGDPDGELGPEEGVMGYQFDPSMALPTDGEFKF</sequence>
<dbReference type="GO" id="GO:0006606">
    <property type="term" value="P:protein import into nucleus"/>
    <property type="evidence" value="ECO:0007669"/>
    <property type="project" value="InterPro"/>
</dbReference>
<dbReference type="PANTHER" id="PTHR23316">
    <property type="entry name" value="IMPORTIN ALPHA"/>
    <property type="match status" value="1"/>
</dbReference>
<organism evidence="9">
    <name type="scientific">Phallusia mammillata</name>
    <dbReference type="NCBI Taxonomy" id="59560"/>
    <lineage>
        <taxon>Eukaryota</taxon>
        <taxon>Metazoa</taxon>
        <taxon>Chordata</taxon>
        <taxon>Tunicata</taxon>
        <taxon>Ascidiacea</taxon>
        <taxon>Phlebobranchia</taxon>
        <taxon>Ascidiidae</taxon>
        <taxon>Phallusia</taxon>
    </lineage>
</organism>
<dbReference type="GO" id="GO:0061608">
    <property type="term" value="F:nuclear import signal receptor activity"/>
    <property type="evidence" value="ECO:0007669"/>
    <property type="project" value="InterPro"/>
</dbReference>
<evidence type="ECO:0000256" key="3">
    <source>
        <dbReference type="ARBA" id="ARBA00022737"/>
    </source>
</evidence>
<dbReference type="InterPro" id="IPR016024">
    <property type="entry name" value="ARM-type_fold"/>
</dbReference>
<feature type="repeat" description="ARM" evidence="6">
    <location>
        <begin position="161"/>
        <end position="188"/>
    </location>
</feature>
<dbReference type="InterPro" id="IPR032413">
    <property type="entry name" value="Arm_3"/>
</dbReference>
<gene>
    <name evidence="9" type="primary">Kpna4</name>
</gene>
<feature type="region of interest" description="Disordered" evidence="7">
    <location>
        <begin position="24"/>
        <end position="48"/>
    </location>
</feature>
<dbReference type="GO" id="GO:0005634">
    <property type="term" value="C:nucleus"/>
    <property type="evidence" value="ECO:0007669"/>
    <property type="project" value="UniProtKB-ARBA"/>
</dbReference>
<dbReference type="Pfam" id="PF00514">
    <property type="entry name" value="Arm"/>
    <property type="match status" value="8"/>
</dbReference>
<dbReference type="SUPFAM" id="SSF48371">
    <property type="entry name" value="ARM repeat"/>
    <property type="match status" value="1"/>
</dbReference>
<dbReference type="SMART" id="SM00185">
    <property type="entry name" value="ARM"/>
    <property type="match status" value="8"/>
</dbReference>
<evidence type="ECO:0000256" key="4">
    <source>
        <dbReference type="ARBA" id="ARBA00022927"/>
    </source>
</evidence>
<dbReference type="Pfam" id="PF01749">
    <property type="entry name" value="IBB"/>
    <property type="match status" value="1"/>
</dbReference>
<evidence type="ECO:0000256" key="7">
    <source>
        <dbReference type="SAM" id="MobiDB-lite"/>
    </source>
</evidence>
<keyword evidence="2 5" id="KW-0813">Transport</keyword>
<proteinExistence type="evidence at transcript level"/>
<evidence type="ECO:0000259" key="8">
    <source>
        <dbReference type="PROSITE" id="PS51214"/>
    </source>
</evidence>
<dbReference type="PIRSF" id="PIRSF005673">
    <property type="entry name" value="Importin_alpha"/>
    <property type="match status" value="1"/>
</dbReference>
<dbReference type="FunFam" id="1.25.10.10:FF:000009">
    <property type="entry name" value="Importin subunit alpha"/>
    <property type="match status" value="1"/>
</dbReference>
<dbReference type="PROSITE" id="PS50176">
    <property type="entry name" value="ARM_REPEAT"/>
    <property type="match status" value="2"/>
</dbReference>
<name>A0A6F9DGB8_9ASCI</name>
<comment type="similarity">
    <text evidence="1 5">Belongs to the importin alpha family.</text>
</comment>
<reference evidence="9" key="1">
    <citation type="submission" date="2020-04" db="EMBL/GenBank/DDBJ databases">
        <authorList>
            <person name="Neveu A P."/>
        </authorList>
    </citation>
    <scope>NUCLEOTIDE SEQUENCE</scope>
    <source>
        <tissue evidence="9">Whole embryo</tissue>
    </source>
</reference>
<dbReference type="InterPro" id="IPR036975">
    <property type="entry name" value="Importin-a_IBB_sf"/>
</dbReference>
<feature type="domain" description="IBB" evidence="8">
    <location>
        <begin position="1"/>
        <end position="63"/>
    </location>
</feature>
<evidence type="ECO:0000256" key="6">
    <source>
        <dbReference type="PROSITE-ProRule" id="PRU00259"/>
    </source>
</evidence>
<dbReference type="GO" id="GO:0005737">
    <property type="term" value="C:cytoplasm"/>
    <property type="evidence" value="ECO:0007669"/>
    <property type="project" value="InterPro"/>
</dbReference>
<dbReference type="PROSITE" id="PS51214">
    <property type="entry name" value="IBB"/>
    <property type="match status" value="1"/>
</dbReference>
<evidence type="ECO:0000313" key="9">
    <source>
        <dbReference type="EMBL" id="CAB3260068.1"/>
    </source>
</evidence>
<dbReference type="Gene3D" id="1.20.5.690">
    <property type="entry name" value="Importin-alpha, importin-beta-binding domain"/>
    <property type="match status" value="1"/>
</dbReference>
<dbReference type="InterPro" id="IPR000225">
    <property type="entry name" value="Armadillo"/>
</dbReference>
<dbReference type="InterPro" id="IPR024931">
    <property type="entry name" value="Importin_alpha"/>
</dbReference>
<feature type="compositionally biased region" description="Basic and acidic residues" evidence="7">
    <location>
        <begin position="25"/>
        <end position="48"/>
    </location>
</feature>
<protein>
    <recommendedName>
        <fullName evidence="5">Importin subunit alpha</fullName>
    </recommendedName>
</protein>
<dbReference type="InterPro" id="IPR011989">
    <property type="entry name" value="ARM-like"/>
</dbReference>
<dbReference type="InterPro" id="IPR002652">
    <property type="entry name" value="Importin-a_IBB"/>
</dbReference>
<dbReference type="Pfam" id="PF16186">
    <property type="entry name" value="Arm_3"/>
    <property type="match status" value="1"/>
</dbReference>
<feature type="repeat" description="ARM" evidence="6">
    <location>
        <begin position="118"/>
        <end position="161"/>
    </location>
</feature>
<dbReference type="Gene3D" id="1.25.10.10">
    <property type="entry name" value="Leucine-rich Repeat Variant"/>
    <property type="match status" value="1"/>
</dbReference>
<dbReference type="EMBL" id="LR786317">
    <property type="protein sequence ID" value="CAB3260068.1"/>
    <property type="molecule type" value="mRNA"/>
</dbReference>
<accession>A0A6F9DGB8</accession>
<keyword evidence="3" id="KW-0677">Repeat</keyword>